<keyword evidence="2" id="KW-0548">Nucleotidyltransferase</keyword>
<dbReference type="PROSITE" id="PS50878">
    <property type="entry name" value="RT_POL"/>
    <property type="match status" value="1"/>
</dbReference>
<dbReference type="PANTHER" id="PTHR46890:SF48">
    <property type="entry name" value="RNA-DIRECTED DNA POLYMERASE"/>
    <property type="match status" value="1"/>
</dbReference>
<evidence type="ECO:0000259" key="1">
    <source>
        <dbReference type="PROSITE" id="PS50878"/>
    </source>
</evidence>
<keyword evidence="2" id="KW-0808">Transferase</keyword>
<dbReference type="GO" id="GO:0003964">
    <property type="term" value="F:RNA-directed DNA polymerase activity"/>
    <property type="evidence" value="ECO:0007669"/>
    <property type="project" value="UniProtKB-KW"/>
</dbReference>
<evidence type="ECO:0000313" key="2">
    <source>
        <dbReference type="EMBL" id="GJT69316.1"/>
    </source>
</evidence>
<dbReference type="Pfam" id="PF00078">
    <property type="entry name" value="RVT_1"/>
    <property type="match status" value="1"/>
</dbReference>
<comment type="caution">
    <text evidence="2">The sequence shown here is derived from an EMBL/GenBank/DDBJ whole genome shotgun (WGS) entry which is preliminary data.</text>
</comment>
<dbReference type="InterPro" id="IPR043502">
    <property type="entry name" value="DNA/RNA_pol_sf"/>
</dbReference>
<gene>
    <name evidence="2" type="ORF">Tco_1028602</name>
</gene>
<sequence length="306" mass="35371">MSPNINETLITLIPKIPSPTSLNDLRPISLCNVIYKIISKVLVNRIKQVLPRLIDETQSAFVTGRMIANNAIVAFEVFHWLKNKRSGRKGAMALKIDMSKAYDRVEWSFIRPVLQRFRFPQNFIDLIMACVTYVFFSFDINGDISRHVGPTRGLRQWDPILPYLFIMCADVLSAIIRREIHTDNIHRVKVSRGAPQVSHLFYADDSIFFTMATMDECIQLKNILGKYCWYSGKSINFQRSEIFFSLRVEATSRNVIATKLEVREASNQTKYLGLPFIIGRKKKDVFQSVLDNNERRLLAGKREIFQ</sequence>
<dbReference type="InterPro" id="IPR000477">
    <property type="entry name" value="RT_dom"/>
</dbReference>
<reference evidence="2" key="1">
    <citation type="journal article" date="2022" name="Int. J. Mol. Sci.">
        <title>Draft Genome of Tanacetum Coccineum: Genomic Comparison of Closely Related Tanacetum-Family Plants.</title>
        <authorList>
            <person name="Yamashiro T."/>
            <person name="Shiraishi A."/>
            <person name="Nakayama K."/>
            <person name="Satake H."/>
        </authorList>
    </citation>
    <scope>NUCLEOTIDE SEQUENCE</scope>
</reference>
<reference evidence="2" key="2">
    <citation type="submission" date="2022-01" db="EMBL/GenBank/DDBJ databases">
        <authorList>
            <person name="Yamashiro T."/>
            <person name="Shiraishi A."/>
            <person name="Satake H."/>
            <person name="Nakayama K."/>
        </authorList>
    </citation>
    <scope>NUCLEOTIDE SEQUENCE</scope>
</reference>
<organism evidence="2 3">
    <name type="scientific">Tanacetum coccineum</name>
    <dbReference type="NCBI Taxonomy" id="301880"/>
    <lineage>
        <taxon>Eukaryota</taxon>
        <taxon>Viridiplantae</taxon>
        <taxon>Streptophyta</taxon>
        <taxon>Embryophyta</taxon>
        <taxon>Tracheophyta</taxon>
        <taxon>Spermatophyta</taxon>
        <taxon>Magnoliopsida</taxon>
        <taxon>eudicotyledons</taxon>
        <taxon>Gunneridae</taxon>
        <taxon>Pentapetalae</taxon>
        <taxon>asterids</taxon>
        <taxon>campanulids</taxon>
        <taxon>Asterales</taxon>
        <taxon>Asteraceae</taxon>
        <taxon>Asteroideae</taxon>
        <taxon>Anthemideae</taxon>
        <taxon>Anthemidinae</taxon>
        <taxon>Tanacetum</taxon>
    </lineage>
</organism>
<dbReference type="InterPro" id="IPR052343">
    <property type="entry name" value="Retrotransposon-Effector_Assoc"/>
</dbReference>
<proteinExistence type="predicted"/>
<dbReference type="EMBL" id="BQNB010017977">
    <property type="protein sequence ID" value="GJT69316.1"/>
    <property type="molecule type" value="Genomic_DNA"/>
</dbReference>
<feature type="domain" description="Reverse transcriptase" evidence="1">
    <location>
        <begin position="1"/>
        <end position="276"/>
    </location>
</feature>
<dbReference type="CDD" id="cd01650">
    <property type="entry name" value="RT_nLTR_like"/>
    <property type="match status" value="1"/>
</dbReference>
<keyword evidence="3" id="KW-1185">Reference proteome</keyword>
<protein>
    <submittedName>
        <fullName evidence="2">Reverse transcriptase</fullName>
    </submittedName>
</protein>
<keyword evidence="2" id="KW-0695">RNA-directed DNA polymerase</keyword>
<dbReference type="SUPFAM" id="SSF56672">
    <property type="entry name" value="DNA/RNA polymerases"/>
    <property type="match status" value="1"/>
</dbReference>
<dbReference type="PANTHER" id="PTHR46890">
    <property type="entry name" value="NON-LTR RETROLELEMENT REVERSE TRANSCRIPTASE-LIKE PROTEIN-RELATED"/>
    <property type="match status" value="1"/>
</dbReference>
<evidence type="ECO:0000313" key="3">
    <source>
        <dbReference type="Proteomes" id="UP001151760"/>
    </source>
</evidence>
<name>A0ABQ5G122_9ASTR</name>
<accession>A0ABQ5G122</accession>
<dbReference type="Proteomes" id="UP001151760">
    <property type="component" value="Unassembled WGS sequence"/>
</dbReference>